<accession>A0A3T0D7P3</accession>
<proteinExistence type="predicted"/>
<dbReference type="KEGG" id="ccha:ELD05_09490"/>
<evidence type="ECO:0000259" key="1">
    <source>
        <dbReference type="PROSITE" id="PS50234"/>
    </source>
</evidence>
<reference evidence="2 3" key="1">
    <citation type="submission" date="2018-12" db="EMBL/GenBank/DDBJ databases">
        <title>Genome sequence from the cellulolytic species, Caldicellulosiruptor changbaiensis.</title>
        <authorList>
            <person name="Blumer-Schuette S.E."/>
            <person name="Mendoza C."/>
        </authorList>
    </citation>
    <scope>NUCLEOTIDE SEQUENCE [LARGE SCALE GENOMIC DNA]</scope>
    <source>
        <strain evidence="2 3">CBS-Z</strain>
    </source>
</reference>
<organism evidence="2 3">
    <name type="scientific">Caldicellulosiruptor changbaiensis</name>
    <dbReference type="NCBI Taxonomy" id="1222016"/>
    <lineage>
        <taxon>Bacteria</taxon>
        <taxon>Bacillati</taxon>
        <taxon>Bacillota</taxon>
        <taxon>Bacillota incertae sedis</taxon>
        <taxon>Caldicellulosiruptorales</taxon>
        <taxon>Caldicellulosiruptoraceae</taxon>
        <taxon>Caldicellulosiruptor</taxon>
    </lineage>
</organism>
<dbReference type="Proteomes" id="UP000282930">
    <property type="component" value="Chromosome"/>
</dbReference>
<dbReference type="EMBL" id="CP034791">
    <property type="protein sequence ID" value="AZT90852.1"/>
    <property type="molecule type" value="Genomic_DNA"/>
</dbReference>
<sequence>MKRRSLALSLIVVFVLSLLNITSFMLPTVKAGDTSSVSIQLSGGPTKTKSYLGEDIEVKLKLTPTGQINVQRSPVSVVLIIDSSGSMQDRGKMTAAKDAAKNLIDSFKSSAKTGDKLGLIDFDSYVNDGSRYYRKINTTYYGPYSTSNTSTTNLVDLTNGSSVNTVKGLIDNMSAYGGTNMEAALNKANTLLSSSPSGNEKYVIMVTDGMPTFYMTSETRNGYPVITGPGNQSDSVSKSKTLSAVQSLAQNGTKVFVVGVDTTGADIDRDFIDDMASTGNGKAYYISNTNALNSILQDIFRIINMAVSYDNITVEYPIPAGLTVTSMPSGWTVENGKLKGSFNPITFTNGGGTPSAQELSFKISSNVEGIYNLGKVTVTYKRYDTVNGETSGTLELNLGQVEFVRRPGISATFQIIGTGNIVEPDTPYNAKLTISAYGKSLDIVTVINNFVLSLNNEGVTLQKVSTSNPAFNYAVDSGPTPTSVTIDYRVTFTNVGSITLNPVLNYQINETPKVLNLTPISLFVFDSSNIIEGFSITKKMISDNSTANLSVKIDDMGLFSYDSSAKIEIMIEMEPANAIITNVTFPLKLTVDRNTRVDSTGLRVALQTVNFKVKPNQTAAKVSFNISQINLIVSGTSYTTPFEKRINDVVVKKAVLR</sequence>
<dbReference type="SMART" id="SM00327">
    <property type="entry name" value="VWA"/>
    <property type="match status" value="1"/>
</dbReference>
<dbReference type="InterPro" id="IPR002035">
    <property type="entry name" value="VWF_A"/>
</dbReference>
<dbReference type="Pfam" id="PF00092">
    <property type="entry name" value="VWA"/>
    <property type="match status" value="1"/>
</dbReference>
<dbReference type="InterPro" id="IPR036465">
    <property type="entry name" value="vWFA_dom_sf"/>
</dbReference>
<dbReference type="PANTHER" id="PTHR22588">
    <property type="entry name" value="VWFA DOMAIN-CONTAINING PROTEIN"/>
    <property type="match status" value="1"/>
</dbReference>
<protein>
    <submittedName>
        <fullName evidence="2">VWA domain-containing protein</fullName>
    </submittedName>
</protein>
<dbReference type="Gene3D" id="3.40.50.410">
    <property type="entry name" value="von Willebrand factor, type A domain"/>
    <property type="match status" value="1"/>
</dbReference>
<dbReference type="SUPFAM" id="SSF53300">
    <property type="entry name" value="vWA-like"/>
    <property type="match status" value="1"/>
</dbReference>
<evidence type="ECO:0000313" key="2">
    <source>
        <dbReference type="EMBL" id="AZT90852.1"/>
    </source>
</evidence>
<name>A0A3T0D7P3_9FIRM</name>
<keyword evidence="3" id="KW-1185">Reference proteome</keyword>
<evidence type="ECO:0000313" key="3">
    <source>
        <dbReference type="Proteomes" id="UP000282930"/>
    </source>
</evidence>
<feature type="domain" description="VWFA" evidence="1">
    <location>
        <begin position="76"/>
        <end position="299"/>
    </location>
</feature>
<dbReference type="InterPro" id="IPR052229">
    <property type="entry name" value="Collagen-VI/PIF"/>
</dbReference>
<dbReference type="AlphaFoldDB" id="A0A3T0D7P3"/>
<gene>
    <name evidence="2" type="ORF">ELD05_09490</name>
</gene>
<dbReference type="PROSITE" id="PS50234">
    <property type="entry name" value="VWFA"/>
    <property type="match status" value="1"/>
</dbReference>
<dbReference type="RefSeq" id="WP_127352232.1">
    <property type="nucleotide sequence ID" value="NZ_CP034791.1"/>
</dbReference>
<dbReference type="PANTHER" id="PTHR22588:SF3">
    <property type="entry name" value="VWFA DOMAIN-CONTAINING PROTEIN"/>
    <property type="match status" value="1"/>
</dbReference>
<dbReference type="CDD" id="cd00198">
    <property type="entry name" value="vWFA"/>
    <property type="match status" value="1"/>
</dbReference>